<dbReference type="EMBL" id="ACOP02000058">
    <property type="protein sequence ID" value="EEU96203.1"/>
    <property type="molecule type" value="Genomic_DNA"/>
</dbReference>
<organism evidence="1 2">
    <name type="scientific">Faecalibacterium duncaniae (strain DSM 17677 / JCM 31915 / A2-165)</name>
    <name type="common">Faecalibacterium prausnitzii</name>
    <dbReference type="NCBI Taxonomy" id="411483"/>
    <lineage>
        <taxon>Bacteria</taxon>
        <taxon>Bacillati</taxon>
        <taxon>Bacillota</taxon>
        <taxon>Clostridia</taxon>
        <taxon>Eubacteriales</taxon>
        <taxon>Oscillospiraceae</taxon>
        <taxon>Faecalibacterium</taxon>
    </lineage>
</organism>
<reference evidence="1" key="1">
    <citation type="submission" date="2009-08" db="EMBL/GenBank/DDBJ databases">
        <authorList>
            <person name="Weinstock G."/>
            <person name="Sodergren E."/>
            <person name="Clifton S."/>
            <person name="Fulton L."/>
            <person name="Fulton B."/>
            <person name="Courtney L."/>
            <person name="Fronick C."/>
            <person name="Harrison M."/>
            <person name="Strong C."/>
            <person name="Farmer C."/>
            <person name="Delahaunty K."/>
            <person name="Markovic C."/>
            <person name="Hall O."/>
            <person name="Minx P."/>
            <person name="Tomlinson C."/>
            <person name="Mitreva M."/>
            <person name="Nelson J."/>
            <person name="Hou S."/>
            <person name="Wollam A."/>
            <person name="Pepin K.H."/>
            <person name="Johnson M."/>
            <person name="Bhonagiri V."/>
            <person name="Nash W.E."/>
            <person name="Warren W."/>
            <person name="Chinwalla A."/>
            <person name="Mardis E.R."/>
            <person name="Wilson R.K."/>
        </authorList>
    </citation>
    <scope>NUCLEOTIDE SEQUENCE [LARGE SCALE GENOMIC DNA]</scope>
    <source>
        <strain evidence="1">A2-165</strain>
    </source>
</reference>
<gene>
    <name evidence="1" type="ORF">FAEPRAA2165_02217</name>
</gene>
<dbReference type="HOGENOM" id="CLU_3091920_0_0_9"/>
<dbReference type="Proteomes" id="UP000004619">
    <property type="component" value="Unassembled WGS sequence"/>
</dbReference>
<evidence type="ECO:0000313" key="1">
    <source>
        <dbReference type="EMBL" id="EEU96203.1"/>
    </source>
</evidence>
<keyword evidence="2" id="KW-1185">Reference proteome</keyword>
<feature type="non-terminal residue" evidence="1">
    <location>
        <position position="1"/>
    </location>
</feature>
<dbReference type="STRING" id="411483.FAEPRAA2165_02217"/>
<name>C7H7D3_FAED2</name>
<accession>C7H7D3</accession>
<sequence length="52" mass="6014">SLSVSPVKKGQFRRTGRYFCIKALLVGIQTYKLPLVYYNKDANAKNTHNRRV</sequence>
<proteinExistence type="predicted"/>
<protein>
    <submittedName>
        <fullName evidence="1">Uncharacterized protein</fullName>
    </submittedName>
</protein>
<dbReference type="AlphaFoldDB" id="C7H7D3"/>
<comment type="caution">
    <text evidence="1">The sequence shown here is derived from an EMBL/GenBank/DDBJ whole genome shotgun (WGS) entry which is preliminary data.</text>
</comment>
<evidence type="ECO:0000313" key="2">
    <source>
        <dbReference type="Proteomes" id="UP000004619"/>
    </source>
</evidence>